<organism evidence="1 2">
    <name type="scientific">Eleutherodactylus coqui</name>
    <name type="common">Puerto Rican coqui</name>
    <dbReference type="NCBI Taxonomy" id="57060"/>
    <lineage>
        <taxon>Eukaryota</taxon>
        <taxon>Metazoa</taxon>
        <taxon>Chordata</taxon>
        <taxon>Craniata</taxon>
        <taxon>Vertebrata</taxon>
        <taxon>Euteleostomi</taxon>
        <taxon>Amphibia</taxon>
        <taxon>Batrachia</taxon>
        <taxon>Anura</taxon>
        <taxon>Neobatrachia</taxon>
        <taxon>Hyloidea</taxon>
        <taxon>Eleutherodactylidae</taxon>
        <taxon>Eleutherodactylinae</taxon>
        <taxon>Eleutherodactylus</taxon>
        <taxon>Eleutherodactylus</taxon>
    </lineage>
</organism>
<name>A0A8J6BCF0_ELECQ</name>
<dbReference type="EMBL" id="WNTK01079126">
    <property type="protein sequence ID" value="KAG9460365.1"/>
    <property type="molecule type" value="Genomic_DNA"/>
</dbReference>
<evidence type="ECO:0000313" key="1">
    <source>
        <dbReference type="EMBL" id="KAG9460365.1"/>
    </source>
</evidence>
<accession>A0A8J6BCF0</accession>
<dbReference type="AlphaFoldDB" id="A0A8J6BCF0"/>
<sequence length="117" mass="13295">MRLTGSLIPRIFHETTINFLTWYMLAYSLSIPYTPQTDGPQDCTLFDLPGLTNLTRESITILKPCISQIIYRPEKTVTDHRASPPYIEKLQPSLKRTSHNSLQLFAAPVSFPGIVFL</sequence>
<gene>
    <name evidence="1" type="ORF">GDO78_022342</name>
</gene>
<evidence type="ECO:0000313" key="2">
    <source>
        <dbReference type="Proteomes" id="UP000770717"/>
    </source>
</evidence>
<keyword evidence="2" id="KW-1185">Reference proteome</keyword>
<proteinExistence type="predicted"/>
<reference evidence="1" key="1">
    <citation type="thesis" date="2020" institute="ProQuest LLC" country="789 East Eisenhower Parkway, Ann Arbor, MI, USA">
        <title>Comparative Genomics and Chromosome Evolution.</title>
        <authorList>
            <person name="Mudd A.B."/>
        </authorList>
    </citation>
    <scope>NUCLEOTIDE SEQUENCE</scope>
    <source>
        <strain evidence="1">HN-11 Male</strain>
        <tissue evidence="1">Kidney and liver</tissue>
    </source>
</reference>
<comment type="caution">
    <text evidence="1">The sequence shown here is derived from an EMBL/GenBank/DDBJ whole genome shotgun (WGS) entry which is preliminary data.</text>
</comment>
<dbReference type="Proteomes" id="UP000770717">
    <property type="component" value="Unassembled WGS sequence"/>
</dbReference>
<protein>
    <submittedName>
        <fullName evidence="1">Uncharacterized protein</fullName>
    </submittedName>
</protein>